<dbReference type="EMBL" id="AP027733">
    <property type="protein sequence ID" value="BDZ52806.1"/>
    <property type="molecule type" value="Genomic_DNA"/>
</dbReference>
<protein>
    <submittedName>
        <fullName evidence="1">Uncharacterized protein</fullName>
    </submittedName>
</protein>
<organism evidence="1 2">
    <name type="scientific">Frondihabitans sucicola</name>
    <dbReference type="NCBI Taxonomy" id="1268041"/>
    <lineage>
        <taxon>Bacteria</taxon>
        <taxon>Bacillati</taxon>
        <taxon>Actinomycetota</taxon>
        <taxon>Actinomycetes</taxon>
        <taxon>Micrococcales</taxon>
        <taxon>Microbacteriaceae</taxon>
        <taxon>Frondihabitans</taxon>
    </lineage>
</organism>
<name>A0ABM8GWG3_9MICO</name>
<geneLocation type="plasmid" evidence="1 2">
    <name>pNBRC108728a</name>
</geneLocation>
<evidence type="ECO:0000313" key="2">
    <source>
        <dbReference type="Proteomes" id="UP001321486"/>
    </source>
</evidence>
<gene>
    <name evidence="1" type="ORF">GCM10025867_50470</name>
</gene>
<sequence length="57" mass="5909">MTSASSQNPGVVTVVFGMVAPKVCVSLSLKLVTYSTPYGACVKQDGRELTVPHPLSG</sequence>
<keyword evidence="1" id="KW-0614">Plasmid</keyword>
<proteinExistence type="predicted"/>
<keyword evidence="2" id="KW-1185">Reference proteome</keyword>
<accession>A0ABM8GWG3</accession>
<evidence type="ECO:0000313" key="1">
    <source>
        <dbReference type="EMBL" id="BDZ52806.1"/>
    </source>
</evidence>
<dbReference type="Proteomes" id="UP001321486">
    <property type="component" value="Plasmid pNBRC108728a"/>
</dbReference>
<reference evidence="2" key="1">
    <citation type="journal article" date="2019" name="Int. J. Syst. Evol. Microbiol.">
        <title>The Global Catalogue of Microorganisms (GCM) 10K type strain sequencing project: providing services to taxonomists for standard genome sequencing and annotation.</title>
        <authorList>
            <consortium name="The Broad Institute Genomics Platform"/>
            <consortium name="The Broad Institute Genome Sequencing Center for Infectious Disease"/>
            <person name="Wu L."/>
            <person name="Ma J."/>
        </authorList>
    </citation>
    <scope>NUCLEOTIDE SEQUENCE [LARGE SCALE GENOMIC DNA]</scope>
    <source>
        <strain evidence="2">NBRC 108728</strain>
    </source>
</reference>